<dbReference type="AlphaFoldDB" id="A0A4Q2KMR3"/>
<evidence type="ECO:0000256" key="2">
    <source>
        <dbReference type="ARBA" id="ARBA00022741"/>
    </source>
</evidence>
<dbReference type="InterPro" id="IPR000719">
    <property type="entry name" value="Prot_kinase_dom"/>
</dbReference>
<keyword evidence="3 7" id="KW-0418">Kinase</keyword>
<dbReference type="PANTHER" id="PTHR43289:SF6">
    <property type="entry name" value="SERINE_THREONINE-PROTEIN KINASE NEKL-3"/>
    <property type="match status" value="1"/>
</dbReference>
<dbReference type="Gene3D" id="3.60.40.10">
    <property type="entry name" value="PPM-type phosphatase domain"/>
    <property type="match status" value="1"/>
</dbReference>
<dbReference type="SUPFAM" id="SSF56112">
    <property type="entry name" value="Protein kinase-like (PK-like)"/>
    <property type="match status" value="1"/>
</dbReference>
<dbReference type="GO" id="GO:0005524">
    <property type="term" value="F:ATP binding"/>
    <property type="evidence" value="ECO:0007669"/>
    <property type="project" value="UniProtKB-KW"/>
</dbReference>
<keyword evidence="8" id="KW-1185">Reference proteome</keyword>
<dbReference type="PROSITE" id="PS51746">
    <property type="entry name" value="PPM_2"/>
    <property type="match status" value="1"/>
</dbReference>
<keyword evidence="2" id="KW-0547">Nucleotide-binding</keyword>
<dbReference type="PROSITE" id="PS50011">
    <property type="entry name" value="PROTEIN_KINASE_DOM"/>
    <property type="match status" value="1"/>
</dbReference>
<dbReference type="InterPro" id="IPR011009">
    <property type="entry name" value="Kinase-like_dom_sf"/>
</dbReference>
<dbReference type="SMART" id="SM00219">
    <property type="entry name" value="TyrKc"/>
    <property type="match status" value="1"/>
</dbReference>
<dbReference type="OrthoDB" id="9801841at2"/>
<evidence type="ECO:0000259" key="5">
    <source>
        <dbReference type="PROSITE" id="PS50011"/>
    </source>
</evidence>
<dbReference type="Proteomes" id="UP000293623">
    <property type="component" value="Unassembled WGS sequence"/>
</dbReference>
<reference evidence="7 8" key="1">
    <citation type="submission" date="2019-01" db="EMBL/GenBank/DDBJ databases">
        <title>Altererythrobacter rhizovicinus sp. nov., isolated from the rhizosphere soil of Haloxylon ammodendron.</title>
        <authorList>
            <person name="Li H.-P."/>
            <person name="Gou J.-Y."/>
            <person name="Yao D."/>
            <person name="Han Q.-Q."/>
            <person name="Shao K.-Z."/>
            <person name="Zhao Q."/>
            <person name="Zhang J.-L."/>
        </authorList>
    </citation>
    <scope>NUCLEOTIDE SEQUENCE [LARGE SCALE GENOMIC DNA]</scope>
    <source>
        <strain evidence="7 8">AY-3R</strain>
    </source>
</reference>
<dbReference type="SMART" id="SM00332">
    <property type="entry name" value="PP2Cc"/>
    <property type="match status" value="1"/>
</dbReference>
<proteinExistence type="predicted"/>
<feature type="domain" description="Protein kinase" evidence="5">
    <location>
        <begin position="271"/>
        <end position="539"/>
    </location>
</feature>
<dbReference type="Pfam" id="PF13672">
    <property type="entry name" value="PP2C_2"/>
    <property type="match status" value="1"/>
</dbReference>
<dbReference type="CDD" id="cd00143">
    <property type="entry name" value="PP2Cc"/>
    <property type="match status" value="1"/>
</dbReference>
<dbReference type="Pfam" id="PF00069">
    <property type="entry name" value="Pkinase"/>
    <property type="match status" value="1"/>
</dbReference>
<evidence type="ECO:0000313" key="7">
    <source>
        <dbReference type="EMBL" id="RXZ66635.1"/>
    </source>
</evidence>
<protein>
    <submittedName>
        <fullName evidence="7">Bifunctional protein-serine/threonine kinase/phosphatase</fullName>
    </submittedName>
</protein>
<dbReference type="InterPro" id="IPR020635">
    <property type="entry name" value="Tyr_kinase_cat_dom"/>
</dbReference>
<sequence length="582" mass="62945">MEISIGQYSAAGVKPENQDFHGALEPEGADRLTKGIAIAVADGISTSRLGAAAAETAVKSFLTDYYCTSEAWSVRTAAERVIAATNSWMHAQNARHRPREEGENREQAALICTFGALVLRSRSAHLFHVGDGRIARIAGGVLEPLTEPHRVELGGGESYLGRALGANRSVEIDYRQLPLQPGDLFMLSTDGVHDFVGTARTVELIETAADLEEAARAIADEALASGSRDNLTVQLVRIERLPSGEVEELLDGSLGLPPAPRLTPGELFEGYEIVREVHAGSRSHVYLARDLADGAQVAIKVPSTEHADDQGELAALLLEEWVTRRVSHANLLPAASQRGPRRHVYSVAPFIEGETLDAWMMRHPRPELAAVRDVAGQLAAGLLALHRREMLHRDLRPKNVMIDREGTARIIDFGSVEVAGLGELAPGAAKQALFAGTVQYAAPELFLGDLASPRSDLFSLGVIVYQMLTGALPYGTAVANASTPAAQRRLRYRPASDRNPDVPGWVDAALARAVAVDPAKRYGELSEFIYDLSHPNPALLEFAPRPLLERGGVRQWQIVSAILALLLALSVLRWPELTLLAR</sequence>
<dbReference type="EMBL" id="SDPV01000001">
    <property type="protein sequence ID" value="RXZ66635.1"/>
    <property type="molecule type" value="Genomic_DNA"/>
</dbReference>
<keyword evidence="1" id="KW-0808">Transferase</keyword>
<dbReference type="InterPro" id="IPR036457">
    <property type="entry name" value="PPM-type-like_dom_sf"/>
</dbReference>
<organism evidence="7 8">
    <name type="scientific">Pelagerythrobacter rhizovicinus</name>
    <dbReference type="NCBI Taxonomy" id="2268576"/>
    <lineage>
        <taxon>Bacteria</taxon>
        <taxon>Pseudomonadati</taxon>
        <taxon>Pseudomonadota</taxon>
        <taxon>Alphaproteobacteria</taxon>
        <taxon>Sphingomonadales</taxon>
        <taxon>Erythrobacteraceae</taxon>
        <taxon>Pelagerythrobacter</taxon>
    </lineage>
</organism>
<dbReference type="PROSITE" id="PS00109">
    <property type="entry name" value="PROTEIN_KINASE_TYR"/>
    <property type="match status" value="1"/>
</dbReference>
<gene>
    <name evidence="7" type="ORF">ETX26_01990</name>
</gene>
<keyword evidence="4" id="KW-0067">ATP-binding</keyword>
<dbReference type="Gene3D" id="1.10.510.10">
    <property type="entry name" value="Transferase(Phosphotransferase) domain 1"/>
    <property type="match status" value="1"/>
</dbReference>
<dbReference type="SMART" id="SM00331">
    <property type="entry name" value="PP2C_SIG"/>
    <property type="match status" value="1"/>
</dbReference>
<evidence type="ECO:0000259" key="6">
    <source>
        <dbReference type="PROSITE" id="PS51746"/>
    </source>
</evidence>
<dbReference type="CDD" id="cd14014">
    <property type="entry name" value="STKc_PknB_like"/>
    <property type="match status" value="1"/>
</dbReference>
<evidence type="ECO:0000256" key="3">
    <source>
        <dbReference type="ARBA" id="ARBA00022777"/>
    </source>
</evidence>
<comment type="caution">
    <text evidence="7">The sequence shown here is derived from an EMBL/GenBank/DDBJ whole genome shotgun (WGS) entry which is preliminary data.</text>
</comment>
<dbReference type="Gene3D" id="3.30.200.20">
    <property type="entry name" value="Phosphorylase Kinase, domain 1"/>
    <property type="match status" value="1"/>
</dbReference>
<name>A0A4Q2KMR3_9SPHN</name>
<feature type="domain" description="PPM-type phosphatase" evidence="6">
    <location>
        <begin position="4"/>
        <end position="238"/>
    </location>
</feature>
<dbReference type="GO" id="GO:0004713">
    <property type="term" value="F:protein tyrosine kinase activity"/>
    <property type="evidence" value="ECO:0007669"/>
    <property type="project" value="InterPro"/>
</dbReference>
<dbReference type="GO" id="GO:0004674">
    <property type="term" value="F:protein serine/threonine kinase activity"/>
    <property type="evidence" value="ECO:0007669"/>
    <property type="project" value="TreeGrafter"/>
</dbReference>
<evidence type="ECO:0000256" key="4">
    <source>
        <dbReference type="ARBA" id="ARBA00022840"/>
    </source>
</evidence>
<dbReference type="PANTHER" id="PTHR43289">
    <property type="entry name" value="MITOGEN-ACTIVATED PROTEIN KINASE KINASE KINASE 20-RELATED"/>
    <property type="match status" value="1"/>
</dbReference>
<evidence type="ECO:0000313" key="8">
    <source>
        <dbReference type="Proteomes" id="UP000293623"/>
    </source>
</evidence>
<evidence type="ECO:0000256" key="1">
    <source>
        <dbReference type="ARBA" id="ARBA00022679"/>
    </source>
</evidence>
<dbReference type="SUPFAM" id="SSF81606">
    <property type="entry name" value="PP2C-like"/>
    <property type="match status" value="1"/>
</dbReference>
<dbReference type="InterPro" id="IPR008266">
    <property type="entry name" value="Tyr_kinase_AS"/>
</dbReference>
<accession>A0A4Q2KMR3</accession>
<dbReference type="InterPro" id="IPR001932">
    <property type="entry name" value="PPM-type_phosphatase-like_dom"/>
</dbReference>